<feature type="binding site" evidence="4 6">
    <location>
        <position position="112"/>
    </location>
    <ligand>
        <name>substrate</name>
    </ligand>
</feature>
<keyword evidence="3 4" id="KW-0413">Isomerase</keyword>
<dbReference type="RefSeq" id="WP_010528583.1">
    <property type="nucleotide sequence ID" value="NZ_AFSL01000088.1"/>
</dbReference>
<dbReference type="InterPro" id="IPR020103">
    <property type="entry name" value="PsdUridine_synth_cat_dom_sf"/>
</dbReference>
<evidence type="ECO:0000256" key="4">
    <source>
        <dbReference type="HAMAP-Rule" id="MF_00171"/>
    </source>
</evidence>
<comment type="similarity">
    <text evidence="1 4 7">Belongs to the tRNA pseudouridine synthase TruA family.</text>
</comment>
<evidence type="ECO:0000256" key="5">
    <source>
        <dbReference type="PIRSR" id="PIRSR001430-1"/>
    </source>
</evidence>
<accession>A0A1I2EC85</accession>
<feature type="active site" description="Nucleophile" evidence="4 5">
    <location>
        <position position="52"/>
    </location>
</feature>
<evidence type="ECO:0000259" key="8">
    <source>
        <dbReference type="Pfam" id="PF01416"/>
    </source>
</evidence>
<dbReference type="STRING" id="385682.SAMN05444380_12220"/>
<dbReference type="EMBL" id="FONA01000022">
    <property type="protein sequence ID" value="SFE90329.1"/>
    <property type="molecule type" value="Genomic_DNA"/>
</dbReference>
<dbReference type="InParanoid" id="A0A1I2EC85"/>
<gene>
    <name evidence="4" type="primary">truA</name>
    <name evidence="9" type="ORF">SAMN05444380_12220</name>
</gene>
<dbReference type="GO" id="GO:0031119">
    <property type="term" value="P:tRNA pseudouridine synthesis"/>
    <property type="evidence" value="ECO:0007669"/>
    <property type="project" value="UniProtKB-UniRule"/>
</dbReference>
<dbReference type="InterPro" id="IPR001406">
    <property type="entry name" value="PsdUridine_synth_TruA"/>
</dbReference>
<dbReference type="GO" id="GO:0160147">
    <property type="term" value="F:tRNA pseudouridine(38-40) synthase activity"/>
    <property type="evidence" value="ECO:0007669"/>
    <property type="project" value="UniProtKB-EC"/>
</dbReference>
<comment type="function">
    <text evidence="4">Formation of pseudouridine at positions 38, 39 and 40 in the anticodon stem and loop of transfer RNAs.</text>
</comment>
<dbReference type="InterPro" id="IPR020097">
    <property type="entry name" value="PsdUridine_synth_TruA_a/b_dom"/>
</dbReference>
<evidence type="ECO:0000313" key="9">
    <source>
        <dbReference type="EMBL" id="SFE90329.1"/>
    </source>
</evidence>
<dbReference type="Gene3D" id="3.30.70.660">
    <property type="entry name" value="Pseudouridine synthase I, catalytic domain, C-terminal subdomain"/>
    <property type="match status" value="1"/>
</dbReference>
<name>A0A1I2EC85_9BACT</name>
<dbReference type="InterPro" id="IPR020095">
    <property type="entry name" value="PsdUridine_synth_TruA_C"/>
</dbReference>
<evidence type="ECO:0000256" key="6">
    <source>
        <dbReference type="PIRSR" id="PIRSR001430-2"/>
    </source>
</evidence>
<dbReference type="SUPFAM" id="SSF55120">
    <property type="entry name" value="Pseudouridine synthase"/>
    <property type="match status" value="1"/>
</dbReference>
<dbReference type="FunCoup" id="A0A1I2EC85">
    <property type="interactions" value="437"/>
</dbReference>
<proteinExistence type="inferred from homology"/>
<dbReference type="EC" id="5.4.99.12" evidence="4"/>
<sequence>MPRYFLELAYMGSHFHGWQKQPNAVTVQETLEKAISTIISFPVTITGAGRTDTGVHASYFVAHFDMEEVLPFDERVFINKLNGLLPASVSVFSATQVANDAHSRFNAIRRTYEYHLILYKDPFLNELTYRPWFIPDFEQMNRAAELLKEYTDFTSFARLHGGNKTNICHLDEAYWVRKENRYVFVISADRFLRNMVRAIVGTLLDVGRGKISLRDFCDIIEAKDRSRAGTSAPPQGLYLTDIRYPEEIFVRRKEDMIDKIVHK</sequence>
<dbReference type="GO" id="GO:0003723">
    <property type="term" value="F:RNA binding"/>
    <property type="evidence" value="ECO:0007669"/>
    <property type="project" value="InterPro"/>
</dbReference>
<evidence type="ECO:0000256" key="7">
    <source>
        <dbReference type="RuleBase" id="RU003792"/>
    </source>
</evidence>
<comment type="caution">
    <text evidence="4">Lacks conserved residue(s) required for the propagation of feature annotation.</text>
</comment>
<reference evidence="9 10" key="1">
    <citation type="submission" date="2016-10" db="EMBL/GenBank/DDBJ databases">
        <authorList>
            <person name="de Groot N.N."/>
        </authorList>
    </citation>
    <scope>NUCLEOTIDE SEQUENCE [LARGE SCALE GENOMIC DNA]</scope>
    <source>
        <strain evidence="9 10">DSM 19012</strain>
    </source>
</reference>
<feature type="domain" description="Pseudouridine synthase I TruA alpha/beta" evidence="8">
    <location>
        <begin position="151"/>
        <end position="245"/>
    </location>
</feature>
<organism evidence="9 10">
    <name type="scientific">Thermophagus xiamenensis</name>
    <dbReference type="NCBI Taxonomy" id="385682"/>
    <lineage>
        <taxon>Bacteria</taxon>
        <taxon>Pseudomonadati</taxon>
        <taxon>Bacteroidota</taxon>
        <taxon>Bacteroidia</taxon>
        <taxon>Marinilabiliales</taxon>
        <taxon>Marinilabiliaceae</taxon>
        <taxon>Thermophagus</taxon>
    </lineage>
</organism>
<dbReference type="eggNOG" id="COG0101">
    <property type="taxonomic scope" value="Bacteria"/>
</dbReference>
<dbReference type="FunFam" id="3.30.70.580:FF:000001">
    <property type="entry name" value="tRNA pseudouridine synthase A"/>
    <property type="match status" value="1"/>
</dbReference>
<evidence type="ECO:0000256" key="3">
    <source>
        <dbReference type="ARBA" id="ARBA00023235"/>
    </source>
</evidence>
<dbReference type="Pfam" id="PF01416">
    <property type="entry name" value="PseudoU_synth_1"/>
    <property type="match status" value="2"/>
</dbReference>
<dbReference type="PIRSF" id="PIRSF001430">
    <property type="entry name" value="tRNA_psdUrid_synth"/>
    <property type="match status" value="1"/>
</dbReference>
<evidence type="ECO:0000256" key="1">
    <source>
        <dbReference type="ARBA" id="ARBA00009375"/>
    </source>
</evidence>
<keyword evidence="2 4" id="KW-0819">tRNA processing</keyword>
<evidence type="ECO:0000256" key="2">
    <source>
        <dbReference type="ARBA" id="ARBA00022694"/>
    </source>
</evidence>
<evidence type="ECO:0000313" key="10">
    <source>
        <dbReference type="Proteomes" id="UP000181976"/>
    </source>
</evidence>
<comment type="catalytic activity">
    <reaction evidence="4 7">
        <text>uridine(38/39/40) in tRNA = pseudouridine(38/39/40) in tRNA</text>
        <dbReference type="Rhea" id="RHEA:22376"/>
        <dbReference type="Rhea" id="RHEA-COMP:10085"/>
        <dbReference type="Rhea" id="RHEA-COMP:10087"/>
        <dbReference type="ChEBI" id="CHEBI:65314"/>
        <dbReference type="ChEBI" id="CHEBI:65315"/>
        <dbReference type="EC" id="5.4.99.12"/>
    </reaction>
</comment>
<dbReference type="Gene3D" id="3.30.70.580">
    <property type="entry name" value="Pseudouridine synthase I, catalytic domain, N-terminal subdomain"/>
    <property type="match status" value="1"/>
</dbReference>
<dbReference type="CDD" id="cd02570">
    <property type="entry name" value="PseudoU_synth_EcTruA"/>
    <property type="match status" value="1"/>
</dbReference>
<dbReference type="HAMAP" id="MF_00171">
    <property type="entry name" value="TruA"/>
    <property type="match status" value="1"/>
</dbReference>
<dbReference type="InterPro" id="IPR020094">
    <property type="entry name" value="TruA/RsuA/RluB/E/F_N"/>
</dbReference>
<keyword evidence="10" id="KW-1185">Reference proteome</keyword>
<dbReference type="PANTHER" id="PTHR11142:SF0">
    <property type="entry name" value="TRNA PSEUDOURIDINE SYNTHASE-LIKE 1"/>
    <property type="match status" value="1"/>
</dbReference>
<comment type="subunit">
    <text evidence="4">Homodimer.</text>
</comment>
<feature type="domain" description="Pseudouridine synthase I TruA alpha/beta" evidence="8">
    <location>
        <begin position="9"/>
        <end position="105"/>
    </location>
</feature>
<protein>
    <recommendedName>
        <fullName evidence="4">tRNA pseudouridine synthase A</fullName>
        <ecNumber evidence="4">5.4.99.12</ecNumber>
    </recommendedName>
    <alternativeName>
        <fullName evidence="4">tRNA pseudouridine(38-40) synthase</fullName>
    </alternativeName>
    <alternativeName>
        <fullName evidence="4">tRNA pseudouridylate synthase I</fullName>
    </alternativeName>
    <alternativeName>
        <fullName evidence="4">tRNA-uridine isomerase I</fullName>
    </alternativeName>
</protein>
<dbReference type="Proteomes" id="UP000181976">
    <property type="component" value="Unassembled WGS sequence"/>
</dbReference>
<dbReference type="OrthoDB" id="9811823at2"/>
<dbReference type="AlphaFoldDB" id="A0A1I2EC85"/>
<dbReference type="PANTHER" id="PTHR11142">
    <property type="entry name" value="PSEUDOURIDYLATE SYNTHASE"/>
    <property type="match status" value="1"/>
</dbReference>
<dbReference type="NCBIfam" id="TIGR00071">
    <property type="entry name" value="hisT_truA"/>
    <property type="match status" value="1"/>
</dbReference>